<sequence length="81" mass="9100">MSQGSLTVPTSTDTAGTPIYSQHSRGIKPASINEPVPRAFVRRDDVRAREHVRRPRNHRSRPTPARVESRSIAPSSRSEQR</sequence>
<gene>
    <name evidence="2" type="ORF">BE221DRAFT_68495</name>
</gene>
<reference evidence="2" key="1">
    <citation type="submission" date="2017-04" db="EMBL/GenBank/DDBJ databases">
        <title>Population genomics of picophytoplankton unveils novel chromosome hypervariability.</title>
        <authorList>
            <consortium name="DOE Joint Genome Institute"/>
            <person name="Blanc-Mathieu R."/>
            <person name="Krasovec M."/>
            <person name="Hebrard M."/>
            <person name="Yau S."/>
            <person name="Desgranges E."/>
            <person name="Martin J."/>
            <person name="Schackwitz W."/>
            <person name="Kuo A."/>
            <person name="Salin G."/>
            <person name="Donnadieu C."/>
            <person name="Desdevises Y."/>
            <person name="Sanchez-Ferandin S."/>
            <person name="Moreau H."/>
            <person name="Rivals E."/>
            <person name="Grigoriev I.V."/>
            <person name="Grimsley N."/>
            <person name="Eyre-Walker A."/>
            <person name="Piganeau G."/>
        </authorList>
    </citation>
    <scope>NUCLEOTIDE SEQUENCE [LARGE SCALE GENOMIC DNA]</scope>
    <source>
        <strain evidence="2">RCC 1115</strain>
    </source>
</reference>
<proteinExistence type="predicted"/>
<feature type="region of interest" description="Disordered" evidence="1">
    <location>
        <begin position="1"/>
        <end position="81"/>
    </location>
</feature>
<dbReference type="EMBL" id="KZ155774">
    <property type="protein sequence ID" value="OUS48661.1"/>
    <property type="molecule type" value="Genomic_DNA"/>
</dbReference>
<evidence type="ECO:0000313" key="2">
    <source>
        <dbReference type="EMBL" id="OUS48661.1"/>
    </source>
</evidence>
<feature type="compositionally biased region" description="Polar residues" evidence="1">
    <location>
        <begin position="72"/>
        <end position="81"/>
    </location>
</feature>
<feature type="compositionally biased region" description="Polar residues" evidence="1">
    <location>
        <begin position="1"/>
        <end position="24"/>
    </location>
</feature>
<feature type="compositionally biased region" description="Basic residues" evidence="1">
    <location>
        <begin position="50"/>
        <end position="61"/>
    </location>
</feature>
<organism evidence="2">
    <name type="scientific">Ostreococcus tauri</name>
    <name type="common">Marine green alga</name>
    <dbReference type="NCBI Taxonomy" id="70448"/>
    <lineage>
        <taxon>Eukaryota</taxon>
        <taxon>Viridiplantae</taxon>
        <taxon>Chlorophyta</taxon>
        <taxon>Mamiellophyceae</taxon>
        <taxon>Mamiellales</taxon>
        <taxon>Bathycoccaceae</taxon>
        <taxon>Ostreococcus</taxon>
    </lineage>
</organism>
<evidence type="ECO:0000256" key="1">
    <source>
        <dbReference type="SAM" id="MobiDB-lite"/>
    </source>
</evidence>
<name>A0A1Y5IGK4_OSTTA</name>
<dbReference type="AlphaFoldDB" id="A0A1Y5IGK4"/>
<accession>A0A1Y5IGK4</accession>
<dbReference type="Proteomes" id="UP000195557">
    <property type="component" value="Unassembled WGS sequence"/>
</dbReference>
<protein>
    <submittedName>
        <fullName evidence="2">Uncharacterized protein</fullName>
    </submittedName>
</protein>